<evidence type="ECO:0000256" key="1">
    <source>
        <dbReference type="SAM" id="MobiDB-lite"/>
    </source>
</evidence>
<protein>
    <submittedName>
        <fullName evidence="2">Uncharacterized protein</fullName>
    </submittedName>
</protein>
<reference evidence="2" key="1">
    <citation type="submission" date="2021-02" db="EMBL/GenBank/DDBJ databases">
        <authorList>
            <person name="Nowell W R."/>
        </authorList>
    </citation>
    <scope>NUCLEOTIDE SEQUENCE</scope>
</reference>
<accession>A0A813V6I1</accession>
<dbReference type="AlphaFoldDB" id="A0A813V6I1"/>
<dbReference type="EMBL" id="CAJNON010000036">
    <property type="protein sequence ID" value="CAF0838130.1"/>
    <property type="molecule type" value="Genomic_DNA"/>
</dbReference>
<dbReference type="Proteomes" id="UP000663891">
    <property type="component" value="Unassembled WGS sequence"/>
</dbReference>
<organism evidence="2 3">
    <name type="scientific">Adineta steineri</name>
    <dbReference type="NCBI Taxonomy" id="433720"/>
    <lineage>
        <taxon>Eukaryota</taxon>
        <taxon>Metazoa</taxon>
        <taxon>Spiralia</taxon>
        <taxon>Gnathifera</taxon>
        <taxon>Rotifera</taxon>
        <taxon>Eurotatoria</taxon>
        <taxon>Bdelloidea</taxon>
        <taxon>Adinetida</taxon>
        <taxon>Adinetidae</taxon>
        <taxon>Adineta</taxon>
    </lineage>
</organism>
<sequence length="115" mass="12656">MRWCEGDEEGEVVVGGNGQGNQSNQLNLPSEPQSISPRKKATTTVLSQPTLGKLPEPNYQNMEYKKLLIGKNEEDVEMAAERVTAHNASSEYKVSSAVFKGANIRVIPHTIVLFQ</sequence>
<gene>
    <name evidence="2" type="ORF">VCS650_LOCUS5979</name>
</gene>
<evidence type="ECO:0000313" key="2">
    <source>
        <dbReference type="EMBL" id="CAF0838130.1"/>
    </source>
</evidence>
<name>A0A813V6I1_9BILA</name>
<evidence type="ECO:0000313" key="3">
    <source>
        <dbReference type="Proteomes" id="UP000663891"/>
    </source>
</evidence>
<feature type="compositionally biased region" description="Polar residues" evidence="1">
    <location>
        <begin position="26"/>
        <end position="50"/>
    </location>
</feature>
<proteinExistence type="predicted"/>
<comment type="caution">
    <text evidence="2">The sequence shown here is derived from an EMBL/GenBank/DDBJ whole genome shotgun (WGS) entry which is preliminary data.</text>
</comment>
<feature type="compositionally biased region" description="Acidic residues" evidence="1">
    <location>
        <begin position="1"/>
        <end position="11"/>
    </location>
</feature>
<dbReference type="OrthoDB" id="10517296at2759"/>
<feature type="region of interest" description="Disordered" evidence="1">
    <location>
        <begin position="1"/>
        <end position="57"/>
    </location>
</feature>